<evidence type="ECO:0000313" key="3">
    <source>
        <dbReference type="EMBL" id="KAJ7727474.1"/>
    </source>
</evidence>
<proteinExistence type="predicted"/>
<dbReference type="AlphaFoldDB" id="A0AAD7MPT8"/>
<dbReference type="InterPro" id="IPR014851">
    <property type="entry name" value="BCS1_N"/>
</dbReference>
<feature type="compositionally biased region" description="Pro residues" evidence="1">
    <location>
        <begin position="178"/>
        <end position="192"/>
    </location>
</feature>
<accession>A0AAD7MPT8</accession>
<name>A0AAD7MPT8_9AGAR</name>
<gene>
    <name evidence="3" type="ORF">B0H16DRAFT_1894440</name>
</gene>
<keyword evidence="4" id="KW-1185">Reference proteome</keyword>
<organism evidence="3 4">
    <name type="scientific">Mycena metata</name>
    <dbReference type="NCBI Taxonomy" id="1033252"/>
    <lineage>
        <taxon>Eukaryota</taxon>
        <taxon>Fungi</taxon>
        <taxon>Dikarya</taxon>
        <taxon>Basidiomycota</taxon>
        <taxon>Agaricomycotina</taxon>
        <taxon>Agaricomycetes</taxon>
        <taxon>Agaricomycetidae</taxon>
        <taxon>Agaricales</taxon>
        <taxon>Marasmiineae</taxon>
        <taxon>Mycenaceae</taxon>
        <taxon>Mycena</taxon>
    </lineage>
</organism>
<dbReference type="EMBL" id="JARKIB010000179">
    <property type="protein sequence ID" value="KAJ7727474.1"/>
    <property type="molecule type" value="Genomic_DNA"/>
</dbReference>
<evidence type="ECO:0000259" key="2">
    <source>
        <dbReference type="Pfam" id="PF08740"/>
    </source>
</evidence>
<sequence>MHRRHDGHPPLVNGSFVIDGMKIVVLGGTVETARRVSTLAWNHFVNSFFLTAHFSEEDHPYGWVTLWLSRRCVHVLVLLPSHLLPMYHPTTFFRSYTYAFPFRFANTRAVLPYHPLARRLARCFPYVFSPPFTFHRIPSSYTFPRHPTLSRPNFPPPSQLSAPSFPRALPAPAASHWPPSPRVPPCAHPSTL</sequence>
<evidence type="ECO:0000256" key="1">
    <source>
        <dbReference type="SAM" id="MobiDB-lite"/>
    </source>
</evidence>
<dbReference type="Pfam" id="PF08740">
    <property type="entry name" value="BCS1_N"/>
    <property type="match status" value="1"/>
</dbReference>
<reference evidence="3" key="1">
    <citation type="submission" date="2023-03" db="EMBL/GenBank/DDBJ databases">
        <title>Massive genome expansion in bonnet fungi (Mycena s.s.) driven by repeated elements and novel gene families across ecological guilds.</title>
        <authorList>
            <consortium name="Lawrence Berkeley National Laboratory"/>
            <person name="Harder C.B."/>
            <person name="Miyauchi S."/>
            <person name="Viragh M."/>
            <person name="Kuo A."/>
            <person name="Thoen E."/>
            <person name="Andreopoulos B."/>
            <person name="Lu D."/>
            <person name="Skrede I."/>
            <person name="Drula E."/>
            <person name="Henrissat B."/>
            <person name="Morin E."/>
            <person name="Kohler A."/>
            <person name="Barry K."/>
            <person name="LaButti K."/>
            <person name="Morin E."/>
            <person name="Salamov A."/>
            <person name="Lipzen A."/>
            <person name="Mereny Z."/>
            <person name="Hegedus B."/>
            <person name="Baldrian P."/>
            <person name="Stursova M."/>
            <person name="Weitz H."/>
            <person name="Taylor A."/>
            <person name="Grigoriev I.V."/>
            <person name="Nagy L.G."/>
            <person name="Martin F."/>
            <person name="Kauserud H."/>
        </authorList>
    </citation>
    <scope>NUCLEOTIDE SEQUENCE</scope>
    <source>
        <strain evidence="3">CBHHK182m</strain>
    </source>
</reference>
<protein>
    <recommendedName>
        <fullName evidence="2">BCS1 N-terminal domain-containing protein</fullName>
    </recommendedName>
</protein>
<feature type="region of interest" description="Disordered" evidence="1">
    <location>
        <begin position="171"/>
        <end position="192"/>
    </location>
</feature>
<comment type="caution">
    <text evidence="3">The sequence shown here is derived from an EMBL/GenBank/DDBJ whole genome shotgun (WGS) entry which is preliminary data.</text>
</comment>
<evidence type="ECO:0000313" key="4">
    <source>
        <dbReference type="Proteomes" id="UP001215598"/>
    </source>
</evidence>
<dbReference type="Proteomes" id="UP001215598">
    <property type="component" value="Unassembled WGS sequence"/>
</dbReference>
<feature type="domain" description="BCS1 N-terminal" evidence="2">
    <location>
        <begin position="26"/>
        <end position="71"/>
    </location>
</feature>